<organism evidence="7 8">
    <name type="scientific">Natronocalculus amylovorans</name>
    <dbReference type="NCBI Taxonomy" id="2917812"/>
    <lineage>
        <taxon>Archaea</taxon>
        <taxon>Methanobacteriati</taxon>
        <taxon>Methanobacteriota</taxon>
        <taxon>Stenosarchaea group</taxon>
        <taxon>Halobacteria</taxon>
        <taxon>Halobacteriales</taxon>
        <taxon>Haloferacaceae</taxon>
        <taxon>Natronocalculus</taxon>
    </lineage>
</organism>
<reference evidence="7" key="2">
    <citation type="submission" date="2022-02" db="EMBL/GenBank/DDBJ databases">
        <authorList>
            <person name="Elcheninov A.G."/>
            <person name="Sorokin D.Y."/>
            <person name="Kublanov I.V."/>
        </authorList>
    </citation>
    <scope>NUCLEOTIDE SEQUENCE</scope>
    <source>
        <strain evidence="7">AArc-St2</strain>
    </source>
</reference>
<dbReference type="AlphaFoldDB" id="A0AAE3K9D7"/>
<dbReference type="InterPro" id="IPR006977">
    <property type="entry name" value="Yip1_dom"/>
</dbReference>
<evidence type="ECO:0000313" key="7">
    <source>
        <dbReference type="EMBL" id="MCL9817948.1"/>
    </source>
</evidence>
<evidence type="ECO:0000256" key="1">
    <source>
        <dbReference type="ARBA" id="ARBA00004141"/>
    </source>
</evidence>
<keyword evidence="8" id="KW-1185">Reference proteome</keyword>
<dbReference type="RefSeq" id="WP_250585334.1">
    <property type="nucleotide sequence ID" value="NZ_JAKRVX010000006.1"/>
</dbReference>
<sequence>MTTWVQSPREGRDRGPAGMARAWAGTLVAPRSFFSEGVAPGDQEPGLTFIVTVAVIYTIGTLAVSPLSILGEDGWFPILGDSIALSGFLVVLLTAVFIAPLGLHLVAAIQTVILMLTVDDRAGVSETVQVIAYATAPCALAWIPFSPIQLFVVGYAVVLLVIGLSTVHTISTRLAAVVGFLPATIVFGWAFGGTAAATATIELLGV</sequence>
<feature type="transmembrane region" description="Helical" evidence="5">
    <location>
        <begin position="128"/>
        <end position="145"/>
    </location>
</feature>
<evidence type="ECO:0000256" key="3">
    <source>
        <dbReference type="ARBA" id="ARBA00022989"/>
    </source>
</evidence>
<evidence type="ECO:0000313" key="8">
    <source>
        <dbReference type="Proteomes" id="UP001203207"/>
    </source>
</evidence>
<protein>
    <submittedName>
        <fullName evidence="7">YIP1 family protein</fullName>
    </submittedName>
</protein>
<dbReference type="GO" id="GO:0016020">
    <property type="term" value="C:membrane"/>
    <property type="evidence" value="ECO:0007669"/>
    <property type="project" value="UniProtKB-SubCell"/>
</dbReference>
<comment type="caution">
    <text evidence="7">The sequence shown here is derived from an EMBL/GenBank/DDBJ whole genome shotgun (WGS) entry which is preliminary data.</text>
</comment>
<evidence type="ECO:0000259" key="6">
    <source>
        <dbReference type="Pfam" id="PF04893"/>
    </source>
</evidence>
<evidence type="ECO:0000256" key="4">
    <source>
        <dbReference type="ARBA" id="ARBA00023136"/>
    </source>
</evidence>
<reference evidence="7" key="1">
    <citation type="journal article" date="2022" name="Syst. Appl. Microbiol.">
        <title>Natronocalculus amylovorans gen. nov., sp. nov., and Natranaeroarchaeum aerophilus sp. nov., dominant culturable amylolytic natronoarchaea from hypersaline soda lakes in southwestern Siberia.</title>
        <authorList>
            <person name="Sorokin D.Y."/>
            <person name="Elcheninov A.G."/>
            <person name="Khizhniak T.V."/>
            <person name="Koenen M."/>
            <person name="Bale N.J."/>
            <person name="Damste J.S.S."/>
            <person name="Kublanov I.V."/>
        </authorList>
    </citation>
    <scope>NUCLEOTIDE SEQUENCE</scope>
    <source>
        <strain evidence="7">AArc-St2</strain>
    </source>
</reference>
<dbReference type="Pfam" id="PF04893">
    <property type="entry name" value="Yip1"/>
    <property type="match status" value="1"/>
</dbReference>
<keyword evidence="4 5" id="KW-0472">Membrane</keyword>
<evidence type="ECO:0000256" key="5">
    <source>
        <dbReference type="SAM" id="Phobius"/>
    </source>
</evidence>
<evidence type="ECO:0000256" key="2">
    <source>
        <dbReference type="ARBA" id="ARBA00022692"/>
    </source>
</evidence>
<feature type="transmembrane region" description="Helical" evidence="5">
    <location>
        <begin position="151"/>
        <end position="170"/>
    </location>
</feature>
<proteinExistence type="predicted"/>
<name>A0AAE3K9D7_9EURY</name>
<accession>A0AAE3K9D7</accession>
<gene>
    <name evidence="7" type="ORF">AArcSt2_13485</name>
</gene>
<keyword evidence="2 5" id="KW-0812">Transmembrane</keyword>
<keyword evidence="3 5" id="KW-1133">Transmembrane helix</keyword>
<dbReference type="Proteomes" id="UP001203207">
    <property type="component" value="Unassembled WGS sequence"/>
</dbReference>
<feature type="transmembrane region" description="Helical" evidence="5">
    <location>
        <begin position="83"/>
        <end position="116"/>
    </location>
</feature>
<feature type="transmembrane region" description="Helical" evidence="5">
    <location>
        <begin position="177"/>
        <end position="201"/>
    </location>
</feature>
<dbReference type="EMBL" id="JAKRVX010000006">
    <property type="protein sequence ID" value="MCL9817948.1"/>
    <property type="molecule type" value="Genomic_DNA"/>
</dbReference>
<feature type="domain" description="Yip1" evidence="6">
    <location>
        <begin position="25"/>
        <end position="189"/>
    </location>
</feature>
<comment type="subcellular location">
    <subcellularLocation>
        <location evidence="1">Membrane</location>
        <topology evidence="1">Multi-pass membrane protein</topology>
    </subcellularLocation>
</comment>
<feature type="transmembrane region" description="Helical" evidence="5">
    <location>
        <begin position="47"/>
        <end position="71"/>
    </location>
</feature>